<feature type="compositionally biased region" description="Polar residues" evidence="1">
    <location>
        <begin position="74"/>
        <end position="86"/>
    </location>
</feature>
<keyword evidence="3" id="KW-1185">Reference proteome</keyword>
<sequence>MSTHIIPNISPVDTINLTTSVIVVTYISYVGNYFNVIRTQSPYEHMAHEESLRLSSGQFFSPRSKKEEEEKNRISTFAKPSSSRET</sequence>
<evidence type="ECO:0000313" key="3">
    <source>
        <dbReference type="Proteomes" id="UP001054945"/>
    </source>
</evidence>
<feature type="compositionally biased region" description="Basic and acidic residues" evidence="1">
    <location>
        <begin position="64"/>
        <end position="73"/>
    </location>
</feature>
<gene>
    <name evidence="2" type="ORF">CEXT_12911</name>
</gene>
<protein>
    <submittedName>
        <fullName evidence="2">Uncharacterized protein</fullName>
    </submittedName>
</protein>
<proteinExistence type="predicted"/>
<accession>A0AAV4XGV3</accession>
<reference evidence="2 3" key="1">
    <citation type="submission" date="2021-06" db="EMBL/GenBank/DDBJ databases">
        <title>Caerostris extrusa draft genome.</title>
        <authorList>
            <person name="Kono N."/>
            <person name="Arakawa K."/>
        </authorList>
    </citation>
    <scope>NUCLEOTIDE SEQUENCE [LARGE SCALE GENOMIC DNA]</scope>
</reference>
<dbReference type="EMBL" id="BPLR01000267">
    <property type="protein sequence ID" value="GIY93455.1"/>
    <property type="molecule type" value="Genomic_DNA"/>
</dbReference>
<name>A0AAV4XGV3_CAEEX</name>
<dbReference type="Proteomes" id="UP001054945">
    <property type="component" value="Unassembled WGS sequence"/>
</dbReference>
<feature type="region of interest" description="Disordered" evidence="1">
    <location>
        <begin position="57"/>
        <end position="86"/>
    </location>
</feature>
<evidence type="ECO:0000313" key="2">
    <source>
        <dbReference type="EMBL" id="GIY93455.1"/>
    </source>
</evidence>
<evidence type="ECO:0000256" key="1">
    <source>
        <dbReference type="SAM" id="MobiDB-lite"/>
    </source>
</evidence>
<organism evidence="2 3">
    <name type="scientific">Caerostris extrusa</name>
    <name type="common">Bark spider</name>
    <name type="synonym">Caerostris bankana</name>
    <dbReference type="NCBI Taxonomy" id="172846"/>
    <lineage>
        <taxon>Eukaryota</taxon>
        <taxon>Metazoa</taxon>
        <taxon>Ecdysozoa</taxon>
        <taxon>Arthropoda</taxon>
        <taxon>Chelicerata</taxon>
        <taxon>Arachnida</taxon>
        <taxon>Araneae</taxon>
        <taxon>Araneomorphae</taxon>
        <taxon>Entelegynae</taxon>
        <taxon>Araneoidea</taxon>
        <taxon>Araneidae</taxon>
        <taxon>Caerostris</taxon>
    </lineage>
</organism>
<dbReference type="AlphaFoldDB" id="A0AAV4XGV3"/>
<comment type="caution">
    <text evidence="2">The sequence shown here is derived from an EMBL/GenBank/DDBJ whole genome shotgun (WGS) entry which is preliminary data.</text>
</comment>